<evidence type="ECO:0000256" key="7">
    <source>
        <dbReference type="ARBA" id="ARBA00023136"/>
    </source>
</evidence>
<gene>
    <name evidence="9" type="ORF">AsAng_0021370</name>
</gene>
<sequence>MLNSKTVLIGSLIAIATTLGIPVWMEYLQGGFLFYCTILLAPYILYVQQKEVASTRYAWASLISALGHLYLGMNILYLAAYLFFVLFLVEWKWGKLNALSIYWIFILSPLTVFLFSVFSFPIRLELSRLASWLLHFIQPQLSCQGNIILLHGTAFSVDEACMGLNMVSYSYLVILVLIAYFEQQLKKQLAKAWIIIILSLGTVLILLANLFRIIAIILAQAMPETFAHEAIGILSWLFYVVLPTFFLVKFVVQQWGGSPALSAPKTLPPALLFGLLSSCLLLLGVGSYQTLLHPPVPPLAIVPTPLNGFEQTITQGGVVQLKNEEALIYIKPACAPYRADHSPNICWKGSGYSFSKEQIQTIGNRSILTAQLQKGNDILYTAWWYDNGNHQTTSQIEWRWNALKGKGHYQLINITVEEEALLEKYLSSF</sequence>
<keyword evidence="2" id="KW-1003">Cell membrane</keyword>
<evidence type="ECO:0000313" key="9">
    <source>
        <dbReference type="EMBL" id="BDS11423.1"/>
    </source>
</evidence>
<organism evidence="9 10">
    <name type="scientific">Aureispira anguillae</name>
    <dbReference type="NCBI Taxonomy" id="2864201"/>
    <lineage>
        <taxon>Bacteria</taxon>
        <taxon>Pseudomonadati</taxon>
        <taxon>Bacteroidota</taxon>
        <taxon>Saprospiria</taxon>
        <taxon>Saprospirales</taxon>
        <taxon>Saprospiraceae</taxon>
        <taxon>Aureispira</taxon>
    </lineage>
</organism>
<dbReference type="NCBIfam" id="TIGR04178">
    <property type="entry name" value="exo_archaeo"/>
    <property type="match status" value="1"/>
</dbReference>
<dbReference type="Proteomes" id="UP001060919">
    <property type="component" value="Chromosome"/>
</dbReference>
<feature type="transmembrane region" description="Helical" evidence="8">
    <location>
        <begin position="230"/>
        <end position="248"/>
    </location>
</feature>
<keyword evidence="6 8" id="KW-1133">Transmembrane helix</keyword>
<keyword evidence="4 8" id="KW-0812">Transmembrane</keyword>
<feature type="transmembrane region" description="Helical" evidence="8">
    <location>
        <begin position="193"/>
        <end position="218"/>
    </location>
</feature>
<keyword evidence="7 8" id="KW-0472">Membrane</keyword>
<dbReference type="AlphaFoldDB" id="A0A915YE37"/>
<dbReference type="InterPro" id="IPR026392">
    <property type="entry name" value="Exo/Archaeosortase_dom"/>
</dbReference>
<evidence type="ECO:0000256" key="1">
    <source>
        <dbReference type="ARBA" id="ARBA00004651"/>
    </source>
</evidence>
<evidence type="ECO:0000256" key="8">
    <source>
        <dbReference type="SAM" id="Phobius"/>
    </source>
</evidence>
<comment type="subcellular location">
    <subcellularLocation>
        <location evidence="1">Cell membrane</location>
        <topology evidence="1">Multi-pass membrane protein</topology>
    </subcellularLocation>
</comment>
<keyword evidence="10" id="KW-1185">Reference proteome</keyword>
<evidence type="ECO:0000313" key="10">
    <source>
        <dbReference type="Proteomes" id="UP001060919"/>
    </source>
</evidence>
<feature type="transmembrane region" description="Helical" evidence="8">
    <location>
        <begin position="7"/>
        <end position="25"/>
    </location>
</feature>
<evidence type="ECO:0000256" key="6">
    <source>
        <dbReference type="ARBA" id="ARBA00022989"/>
    </source>
</evidence>
<dbReference type="NCBIfam" id="TIGR04476">
    <property type="entry name" value="exosort_XrtN"/>
    <property type="match status" value="1"/>
</dbReference>
<dbReference type="InterPro" id="IPR031006">
    <property type="entry name" value="Exosort_XrtN"/>
</dbReference>
<keyword evidence="5" id="KW-0378">Hydrolase</keyword>
<name>A0A915YE37_9BACT</name>
<feature type="transmembrane region" description="Helical" evidence="8">
    <location>
        <begin position="31"/>
        <end position="48"/>
    </location>
</feature>
<dbReference type="GO" id="GO:0006508">
    <property type="term" value="P:proteolysis"/>
    <property type="evidence" value="ECO:0007669"/>
    <property type="project" value="UniProtKB-KW"/>
</dbReference>
<protein>
    <submittedName>
        <fullName evidence="9">Exosortase N</fullName>
    </submittedName>
</protein>
<dbReference type="Pfam" id="PF09721">
    <property type="entry name" value="Exosortase_EpsH"/>
    <property type="match status" value="1"/>
</dbReference>
<dbReference type="InterPro" id="IPR019127">
    <property type="entry name" value="Exosortase"/>
</dbReference>
<reference evidence="9" key="1">
    <citation type="submission" date="2022-09" db="EMBL/GenBank/DDBJ databases">
        <title>Aureispira anguillicida sp. nov., isolated from Leptocephalus of Japanese eel Anguilla japonica.</title>
        <authorList>
            <person name="Yuasa K."/>
            <person name="Mekata T."/>
            <person name="Ikunari K."/>
        </authorList>
    </citation>
    <scope>NUCLEOTIDE SEQUENCE</scope>
    <source>
        <strain evidence="9">EL160426</strain>
    </source>
</reference>
<evidence type="ECO:0000256" key="3">
    <source>
        <dbReference type="ARBA" id="ARBA00022670"/>
    </source>
</evidence>
<proteinExistence type="predicted"/>
<dbReference type="GO" id="GO:0008233">
    <property type="term" value="F:peptidase activity"/>
    <property type="evidence" value="ECO:0007669"/>
    <property type="project" value="UniProtKB-KW"/>
</dbReference>
<keyword evidence="3" id="KW-0645">Protease</keyword>
<evidence type="ECO:0000256" key="2">
    <source>
        <dbReference type="ARBA" id="ARBA00022475"/>
    </source>
</evidence>
<feature type="transmembrane region" description="Helical" evidence="8">
    <location>
        <begin position="69"/>
        <end position="89"/>
    </location>
</feature>
<accession>A0A915YE37</accession>
<evidence type="ECO:0000256" key="5">
    <source>
        <dbReference type="ARBA" id="ARBA00022801"/>
    </source>
</evidence>
<dbReference type="EMBL" id="AP026867">
    <property type="protein sequence ID" value="BDS11423.1"/>
    <property type="molecule type" value="Genomic_DNA"/>
</dbReference>
<dbReference type="KEGG" id="aup:AsAng_0021370"/>
<dbReference type="RefSeq" id="WP_264792605.1">
    <property type="nucleotide sequence ID" value="NZ_AP026867.1"/>
</dbReference>
<feature type="transmembrane region" description="Helical" evidence="8">
    <location>
        <begin position="269"/>
        <end position="288"/>
    </location>
</feature>
<feature type="transmembrane region" description="Helical" evidence="8">
    <location>
        <begin position="132"/>
        <end position="150"/>
    </location>
</feature>
<evidence type="ECO:0000256" key="4">
    <source>
        <dbReference type="ARBA" id="ARBA00022692"/>
    </source>
</evidence>
<dbReference type="GO" id="GO:0005886">
    <property type="term" value="C:plasma membrane"/>
    <property type="evidence" value="ECO:0007669"/>
    <property type="project" value="UniProtKB-SubCell"/>
</dbReference>
<feature type="transmembrane region" description="Helical" evidence="8">
    <location>
        <begin position="101"/>
        <end position="120"/>
    </location>
</feature>
<feature type="transmembrane region" description="Helical" evidence="8">
    <location>
        <begin position="162"/>
        <end position="181"/>
    </location>
</feature>